<feature type="transmembrane region" description="Helical" evidence="8">
    <location>
        <begin position="328"/>
        <end position="346"/>
    </location>
</feature>
<proteinExistence type="inferred from homology"/>
<dbReference type="Gene3D" id="1.10.4160.10">
    <property type="entry name" value="Hydantoin permease"/>
    <property type="match status" value="1"/>
</dbReference>
<sequence>MESQQTVGRTFLPKLQAPPEWGIRPVTPDFRILRFLDFFVLWSSLGVGLLVLEAGALLVPGLSLGQALLAIGLGTLLGNLLLALTGVAGSDHAVPTMVLLRPVLGTRGSYLPSLLNLIQLIGWTAFEFWVMALAAERISLALWGVSGYGVWLVIFAAWCILLALGGPLVVVREWLEKFGVWLVYGVTLWMTYALFTQYDLGALWRQPGTGDMPFWLGVDLVVAMPISWLPLVCDFTRFARSSRGSFWGTFLGYGLANIWFYGLGALFILTLQVSEPTPEHLATAIMALTGGALALLVILVDETDNAFADIYSAAVTIQNVFPQVSQRLLVVIIGLVSLGLAAFLTMGRYFDFLLLIGSVFVPLFGILAADYFVVRGRRLQVDALYRQEGPYWYRGGVNWLGVGAWLVGVVVYHAIARGLPWLGASIPGFAVAFLLYLLLARLAGPHLGRE</sequence>
<evidence type="ECO:0000256" key="2">
    <source>
        <dbReference type="ARBA" id="ARBA00008974"/>
    </source>
</evidence>
<keyword evidence="6 7" id="KW-0472">Membrane</keyword>
<dbReference type="AlphaFoldDB" id="A0A540VG05"/>
<protein>
    <submittedName>
        <fullName evidence="9">Putative hydroxymethylpyrimidine transporter CytX</fullName>
    </submittedName>
</protein>
<dbReference type="InterPro" id="IPR026030">
    <property type="entry name" value="Pur-cyt_permease_Fcy2/21/22"/>
</dbReference>
<evidence type="ECO:0000256" key="5">
    <source>
        <dbReference type="ARBA" id="ARBA00022989"/>
    </source>
</evidence>
<feature type="transmembrane region" description="Helical" evidence="8">
    <location>
        <begin position="281"/>
        <end position="300"/>
    </location>
</feature>
<dbReference type="InterPro" id="IPR001248">
    <property type="entry name" value="Pur-cyt_permease"/>
</dbReference>
<feature type="transmembrane region" description="Helical" evidence="8">
    <location>
        <begin position="245"/>
        <end position="269"/>
    </location>
</feature>
<dbReference type="InterPro" id="IPR012732">
    <property type="entry name" value="Thia_CytX"/>
</dbReference>
<dbReference type="Pfam" id="PF02133">
    <property type="entry name" value="Transp_cyt_pur"/>
    <property type="match status" value="1"/>
</dbReference>
<keyword evidence="5 8" id="KW-1133">Transmembrane helix</keyword>
<dbReference type="RefSeq" id="WP_141610229.1">
    <property type="nucleotide sequence ID" value="NZ_VIGC02000012.1"/>
</dbReference>
<comment type="subcellular location">
    <subcellularLocation>
        <location evidence="1">Membrane</location>
        <topology evidence="1">Multi-pass membrane protein</topology>
    </subcellularLocation>
</comment>
<comment type="caution">
    <text evidence="9">The sequence shown here is derived from an EMBL/GenBank/DDBJ whole genome shotgun (WGS) entry which is preliminary data.</text>
</comment>
<reference evidence="9 10" key="1">
    <citation type="submission" date="2019-06" db="EMBL/GenBank/DDBJ databases">
        <title>Genome sequence of Litorilinea aerophila BAA-2444.</title>
        <authorList>
            <person name="Maclea K.S."/>
            <person name="Maurais E.G."/>
            <person name="Iannazzi L.C."/>
        </authorList>
    </citation>
    <scope>NUCLEOTIDE SEQUENCE [LARGE SCALE GENOMIC DNA]</scope>
    <source>
        <strain evidence="9 10">ATCC BAA-2444</strain>
    </source>
</reference>
<gene>
    <name evidence="9" type="primary">cytX</name>
    <name evidence="9" type="ORF">FKZ61_11265</name>
</gene>
<keyword evidence="10" id="KW-1185">Reference proteome</keyword>
<dbReference type="FunCoup" id="A0A540VG05">
    <property type="interactions" value="152"/>
</dbReference>
<evidence type="ECO:0000256" key="1">
    <source>
        <dbReference type="ARBA" id="ARBA00004141"/>
    </source>
</evidence>
<feature type="transmembrane region" description="Helical" evidence="8">
    <location>
        <begin position="395"/>
        <end position="415"/>
    </location>
</feature>
<feature type="transmembrane region" description="Helical" evidence="8">
    <location>
        <begin position="352"/>
        <end position="374"/>
    </location>
</feature>
<dbReference type="CDD" id="cd11484">
    <property type="entry name" value="SLC-NCS1sbd_CobB-like"/>
    <property type="match status" value="1"/>
</dbReference>
<feature type="transmembrane region" description="Helical" evidence="8">
    <location>
        <begin position="150"/>
        <end position="171"/>
    </location>
</feature>
<keyword evidence="4 8" id="KW-0812">Transmembrane</keyword>
<feature type="transmembrane region" description="Helical" evidence="8">
    <location>
        <begin position="39"/>
        <end position="62"/>
    </location>
</feature>
<evidence type="ECO:0000256" key="7">
    <source>
        <dbReference type="PIRNR" id="PIRNR002744"/>
    </source>
</evidence>
<accession>A0A540VG05</accession>
<dbReference type="NCBIfam" id="TIGR02358">
    <property type="entry name" value="thia_cytX"/>
    <property type="match status" value="1"/>
</dbReference>
<name>A0A540VG05_9CHLR</name>
<dbReference type="InParanoid" id="A0A540VG05"/>
<feature type="transmembrane region" description="Helical" evidence="8">
    <location>
        <begin position="178"/>
        <end position="195"/>
    </location>
</feature>
<comment type="similarity">
    <text evidence="2 7">Belongs to the purine-cytosine permease (2.A.39) family.</text>
</comment>
<keyword evidence="3 7" id="KW-0813">Transport</keyword>
<evidence type="ECO:0000256" key="4">
    <source>
        <dbReference type="ARBA" id="ARBA00022692"/>
    </source>
</evidence>
<dbReference type="PIRSF" id="PIRSF002744">
    <property type="entry name" value="Pur-cyt_permease"/>
    <property type="match status" value="1"/>
</dbReference>
<dbReference type="InterPro" id="IPR030191">
    <property type="entry name" value="CodB"/>
</dbReference>
<feature type="transmembrane region" description="Helical" evidence="8">
    <location>
        <begin position="215"/>
        <end position="233"/>
    </location>
</feature>
<evidence type="ECO:0000256" key="3">
    <source>
        <dbReference type="ARBA" id="ARBA00022448"/>
    </source>
</evidence>
<evidence type="ECO:0000313" key="9">
    <source>
        <dbReference type="EMBL" id="TQE95694.1"/>
    </source>
</evidence>
<feature type="transmembrane region" description="Helical" evidence="8">
    <location>
        <begin position="68"/>
        <end position="89"/>
    </location>
</feature>
<organism evidence="9 10">
    <name type="scientific">Litorilinea aerophila</name>
    <dbReference type="NCBI Taxonomy" id="1204385"/>
    <lineage>
        <taxon>Bacteria</taxon>
        <taxon>Bacillati</taxon>
        <taxon>Chloroflexota</taxon>
        <taxon>Caldilineae</taxon>
        <taxon>Caldilineales</taxon>
        <taxon>Caldilineaceae</taxon>
        <taxon>Litorilinea</taxon>
    </lineage>
</organism>
<dbReference type="OrthoDB" id="9780088at2"/>
<dbReference type="PANTHER" id="PTHR30569">
    <property type="entry name" value="CYTOSINE TRANSPORTER CODB"/>
    <property type="match status" value="1"/>
</dbReference>
<dbReference type="GO" id="GO:0015209">
    <property type="term" value="F:cytosine transmembrane transporter activity"/>
    <property type="evidence" value="ECO:0007669"/>
    <property type="project" value="InterPro"/>
</dbReference>
<evidence type="ECO:0000313" key="10">
    <source>
        <dbReference type="Proteomes" id="UP000317371"/>
    </source>
</evidence>
<evidence type="ECO:0000256" key="8">
    <source>
        <dbReference type="SAM" id="Phobius"/>
    </source>
</evidence>
<evidence type="ECO:0000256" key="6">
    <source>
        <dbReference type="ARBA" id="ARBA00023136"/>
    </source>
</evidence>
<dbReference type="EMBL" id="VIGC01000012">
    <property type="protein sequence ID" value="TQE95694.1"/>
    <property type="molecule type" value="Genomic_DNA"/>
</dbReference>
<dbReference type="PANTHER" id="PTHR30569:SF0">
    <property type="entry name" value="CYTOSINE PERMEASE"/>
    <property type="match status" value="1"/>
</dbReference>
<feature type="transmembrane region" description="Helical" evidence="8">
    <location>
        <begin position="110"/>
        <end position="130"/>
    </location>
</feature>
<feature type="transmembrane region" description="Helical" evidence="8">
    <location>
        <begin position="421"/>
        <end position="439"/>
    </location>
</feature>
<dbReference type="Proteomes" id="UP000317371">
    <property type="component" value="Unassembled WGS sequence"/>
</dbReference>
<dbReference type="GO" id="GO:0005886">
    <property type="term" value="C:plasma membrane"/>
    <property type="evidence" value="ECO:0007669"/>
    <property type="project" value="TreeGrafter"/>
</dbReference>